<dbReference type="PROSITE" id="PS50053">
    <property type="entry name" value="UBIQUITIN_2"/>
    <property type="match status" value="1"/>
</dbReference>
<dbReference type="Pfam" id="PF23195">
    <property type="entry name" value="UBQLN1"/>
    <property type="match status" value="1"/>
</dbReference>
<evidence type="ECO:0000259" key="2">
    <source>
        <dbReference type="PROSITE" id="PS50053"/>
    </source>
</evidence>
<dbReference type="InterPro" id="IPR015496">
    <property type="entry name" value="Ubiquilin"/>
</dbReference>
<dbReference type="GO" id="GO:0005829">
    <property type="term" value="C:cytosol"/>
    <property type="evidence" value="ECO:0007669"/>
    <property type="project" value="TreeGrafter"/>
</dbReference>
<dbReference type="GO" id="GO:0031593">
    <property type="term" value="F:polyubiquitin modification-dependent protein binding"/>
    <property type="evidence" value="ECO:0007669"/>
    <property type="project" value="TreeGrafter"/>
</dbReference>
<feature type="region of interest" description="Disordered" evidence="1">
    <location>
        <begin position="93"/>
        <end position="136"/>
    </location>
</feature>
<accession>A0A9W7XU42</accession>
<sequence>MTKIIIKSSNDKRVNLDVDTDATTVVELKGLVAKELEDTPAESQRLIFAGRILKDADKLAVYNIAEGNTVHMVKSGPKKAAAATASRSAAISDDTAAPAAASTGAQPQSQAQQPQARSAGTPGQGMPDFSSLLGSMGGMGGMGGMGDLGGMTPEMLEEMYSNPMVQQMMEQMFSNPEILRSMIDSNPMIQQQLTPQMREMLANPEFMRMATNPEMMRAAAQMQSAMRRAQAPG</sequence>
<comment type="caution">
    <text evidence="3">The sequence shown here is derived from an EMBL/GenBank/DDBJ whole genome shotgun (WGS) entry which is preliminary data.</text>
</comment>
<dbReference type="PANTHER" id="PTHR10677:SF3">
    <property type="entry name" value="FI07626P-RELATED"/>
    <property type="match status" value="1"/>
</dbReference>
<evidence type="ECO:0000313" key="4">
    <source>
        <dbReference type="Proteomes" id="UP001149813"/>
    </source>
</evidence>
<dbReference type="OrthoDB" id="267397at2759"/>
<dbReference type="SMART" id="SM00727">
    <property type="entry name" value="STI1"/>
    <property type="match status" value="2"/>
</dbReference>
<dbReference type="InterPro" id="IPR029071">
    <property type="entry name" value="Ubiquitin-like_domsf"/>
</dbReference>
<keyword evidence="4" id="KW-1185">Reference proteome</keyword>
<dbReference type="Gene3D" id="3.10.20.90">
    <property type="entry name" value="Phosphatidylinositol 3-kinase Catalytic Subunit, Chain A, domain 1"/>
    <property type="match status" value="1"/>
</dbReference>
<proteinExistence type="predicted"/>
<gene>
    <name evidence="3" type="ORF">LPJ53_006125</name>
</gene>
<dbReference type="SMART" id="SM00213">
    <property type="entry name" value="UBQ"/>
    <property type="match status" value="1"/>
</dbReference>
<dbReference type="Proteomes" id="UP001149813">
    <property type="component" value="Unassembled WGS sequence"/>
</dbReference>
<dbReference type="GO" id="GO:0006511">
    <property type="term" value="P:ubiquitin-dependent protein catabolic process"/>
    <property type="evidence" value="ECO:0007669"/>
    <property type="project" value="TreeGrafter"/>
</dbReference>
<dbReference type="EMBL" id="JANBOJ010000518">
    <property type="protein sequence ID" value="KAJ1719032.1"/>
    <property type="molecule type" value="Genomic_DNA"/>
</dbReference>
<dbReference type="PANTHER" id="PTHR10677">
    <property type="entry name" value="UBIQUILIN"/>
    <property type="match status" value="1"/>
</dbReference>
<dbReference type="Pfam" id="PF00240">
    <property type="entry name" value="ubiquitin"/>
    <property type="match status" value="1"/>
</dbReference>
<name>A0A9W7XU42_9FUNG</name>
<dbReference type="InterPro" id="IPR006636">
    <property type="entry name" value="STI1_HS-bd"/>
</dbReference>
<feature type="non-terminal residue" evidence="3">
    <location>
        <position position="233"/>
    </location>
</feature>
<reference evidence="3" key="1">
    <citation type="submission" date="2022-07" db="EMBL/GenBank/DDBJ databases">
        <title>Phylogenomic reconstructions and comparative analyses of Kickxellomycotina fungi.</title>
        <authorList>
            <person name="Reynolds N.K."/>
            <person name="Stajich J.E."/>
            <person name="Barry K."/>
            <person name="Grigoriev I.V."/>
            <person name="Crous P."/>
            <person name="Smith M.E."/>
        </authorList>
    </citation>
    <scope>NUCLEOTIDE SEQUENCE</scope>
    <source>
        <strain evidence="3">NBRC 32514</strain>
    </source>
</reference>
<dbReference type="SUPFAM" id="SSF54236">
    <property type="entry name" value="Ubiquitin-like"/>
    <property type="match status" value="1"/>
</dbReference>
<evidence type="ECO:0000313" key="3">
    <source>
        <dbReference type="EMBL" id="KAJ1719032.1"/>
    </source>
</evidence>
<feature type="domain" description="Ubiquitin-like" evidence="2">
    <location>
        <begin position="2"/>
        <end position="73"/>
    </location>
</feature>
<dbReference type="AlphaFoldDB" id="A0A9W7XU42"/>
<feature type="compositionally biased region" description="Low complexity" evidence="1">
    <location>
        <begin position="93"/>
        <end position="120"/>
    </location>
</feature>
<protein>
    <recommendedName>
        <fullName evidence="2">Ubiquitin-like domain-containing protein</fullName>
    </recommendedName>
</protein>
<evidence type="ECO:0000256" key="1">
    <source>
        <dbReference type="SAM" id="MobiDB-lite"/>
    </source>
</evidence>
<dbReference type="InterPro" id="IPR000626">
    <property type="entry name" value="Ubiquitin-like_dom"/>
</dbReference>
<organism evidence="3 4">
    <name type="scientific">Coemansia erecta</name>
    <dbReference type="NCBI Taxonomy" id="147472"/>
    <lineage>
        <taxon>Eukaryota</taxon>
        <taxon>Fungi</taxon>
        <taxon>Fungi incertae sedis</taxon>
        <taxon>Zoopagomycota</taxon>
        <taxon>Kickxellomycotina</taxon>
        <taxon>Kickxellomycetes</taxon>
        <taxon>Kickxellales</taxon>
        <taxon>Kickxellaceae</taxon>
        <taxon>Coemansia</taxon>
    </lineage>
</organism>